<sequence length="231" mass="25567">MDNGNLRLVALDRLQTVDEILAWISHWAEGSTNAVVAVDAPTLIPNETGMRSPDRLAHKHFGCYDAGCYPANLGRPFAAKLVAFGLALESLGFQHQPHSPPQPAGRFQLEVFPHPATVHLFGLSKILKYKKGTLAQRRPELEKLRQYQLSVLPILEPALDLQESDLPNIPFTGAAMKAVEDQLDSLTCAYVAAHWWYWGVERNWVLGDRTEGYIVVPAPVNAPTQTATLKP</sequence>
<reference evidence="1 2" key="1">
    <citation type="submission" date="2022-04" db="EMBL/GenBank/DDBJ databases">
        <title>Positive selection, recombination, and allopatry shape intraspecific diversity of widespread and dominant cyanobacteria.</title>
        <authorList>
            <person name="Wei J."/>
            <person name="Shu W."/>
            <person name="Hu C."/>
        </authorList>
    </citation>
    <scope>NUCLEOTIDE SEQUENCE [LARGE SCALE GENOMIC DNA]</scope>
    <source>
        <strain evidence="1 2">DQ-A4</strain>
    </source>
</reference>
<keyword evidence="2" id="KW-1185">Reference proteome</keyword>
<evidence type="ECO:0000313" key="2">
    <source>
        <dbReference type="Proteomes" id="UP001482513"/>
    </source>
</evidence>
<dbReference type="PIRSF" id="PIRSF018008">
    <property type="entry name" value="UCP018008"/>
    <property type="match status" value="1"/>
</dbReference>
<evidence type="ECO:0000313" key="1">
    <source>
        <dbReference type="EMBL" id="MEP0947429.1"/>
    </source>
</evidence>
<protein>
    <submittedName>
        <fullName evidence="1">DUF429 domain-containing protein</fullName>
    </submittedName>
</protein>
<accession>A0ABV0K3S9</accession>
<comment type="caution">
    <text evidence="1">The sequence shown here is derived from an EMBL/GenBank/DDBJ whole genome shotgun (WGS) entry which is preliminary data.</text>
</comment>
<proteinExistence type="predicted"/>
<dbReference type="InterPro" id="IPR008306">
    <property type="entry name" value="UCP018008"/>
</dbReference>
<dbReference type="Proteomes" id="UP001482513">
    <property type="component" value="Unassembled WGS sequence"/>
</dbReference>
<organism evidence="1 2">
    <name type="scientific">Leptolyngbya subtilissima DQ-A4</name>
    <dbReference type="NCBI Taxonomy" id="2933933"/>
    <lineage>
        <taxon>Bacteria</taxon>
        <taxon>Bacillati</taxon>
        <taxon>Cyanobacteriota</taxon>
        <taxon>Cyanophyceae</taxon>
        <taxon>Leptolyngbyales</taxon>
        <taxon>Leptolyngbyaceae</taxon>
        <taxon>Leptolyngbya group</taxon>
        <taxon>Leptolyngbya</taxon>
    </lineage>
</organism>
<dbReference type="InterPro" id="IPR007362">
    <property type="entry name" value="DUF429"/>
</dbReference>
<name>A0ABV0K3S9_9CYAN</name>
<dbReference type="Pfam" id="PF04250">
    <property type="entry name" value="DUF429"/>
    <property type="match status" value="1"/>
</dbReference>
<gene>
    <name evidence="1" type="ORF">NC992_11145</name>
</gene>
<dbReference type="EMBL" id="JAMPKX010000004">
    <property type="protein sequence ID" value="MEP0947429.1"/>
    <property type="molecule type" value="Genomic_DNA"/>
</dbReference>